<reference evidence="3" key="1">
    <citation type="submission" date="2019-09" db="EMBL/GenBank/DDBJ databases">
        <title>Bird 10,000 Genomes (B10K) Project - Family phase.</title>
        <authorList>
            <person name="Zhang G."/>
        </authorList>
    </citation>
    <scope>NUCLEOTIDE SEQUENCE</scope>
    <source>
        <strain evidence="3">B10K-DU-002-50</strain>
        <tissue evidence="3">Muscle</tissue>
    </source>
</reference>
<organism evidence="3 4">
    <name type="scientific">Vidua macroura</name>
    <name type="common">Pin-tailed whydah</name>
    <dbReference type="NCBI Taxonomy" id="187451"/>
    <lineage>
        <taxon>Eukaryota</taxon>
        <taxon>Metazoa</taxon>
        <taxon>Chordata</taxon>
        <taxon>Craniata</taxon>
        <taxon>Vertebrata</taxon>
        <taxon>Euteleostomi</taxon>
        <taxon>Archelosauria</taxon>
        <taxon>Archosauria</taxon>
        <taxon>Dinosauria</taxon>
        <taxon>Saurischia</taxon>
        <taxon>Theropoda</taxon>
        <taxon>Coelurosauria</taxon>
        <taxon>Aves</taxon>
        <taxon>Neognathae</taxon>
        <taxon>Neoaves</taxon>
        <taxon>Telluraves</taxon>
        <taxon>Australaves</taxon>
        <taxon>Passeriformes</taxon>
        <taxon>Passeroidea</taxon>
        <taxon>Estrildidae</taxon>
        <taxon>Viduinae</taxon>
        <taxon>Vidua</taxon>
    </lineage>
</organism>
<dbReference type="Proteomes" id="UP000656497">
    <property type="component" value="Unassembled WGS sequence"/>
</dbReference>
<evidence type="ECO:0000256" key="1">
    <source>
        <dbReference type="SAM" id="MobiDB-lite"/>
    </source>
</evidence>
<name>A0A852ERH6_VIDMA</name>
<comment type="caution">
    <text evidence="3">The sequence shown here is derived from an EMBL/GenBank/DDBJ whole genome shotgun (WGS) entry which is preliminary data.</text>
</comment>
<gene>
    <name evidence="3" type="primary">Fcrl1</name>
    <name evidence="3" type="ORF">VIDMAC_R14772</name>
</gene>
<dbReference type="SMART" id="SM00409">
    <property type="entry name" value="IG"/>
    <property type="match status" value="1"/>
</dbReference>
<accession>A0A852ERH6</accession>
<feature type="non-terminal residue" evidence="3">
    <location>
        <position position="1"/>
    </location>
</feature>
<evidence type="ECO:0000313" key="3">
    <source>
        <dbReference type="EMBL" id="NXQ08349.1"/>
    </source>
</evidence>
<dbReference type="InterPro" id="IPR013783">
    <property type="entry name" value="Ig-like_fold"/>
</dbReference>
<protein>
    <submittedName>
        <fullName evidence="3">FCRL1 protein</fullName>
    </submittedName>
</protein>
<dbReference type="InterPro" id="IPR003599">
    <property type="entry name" value="Ig_sub"/>
</dbReference>
<proteinExistence type="predicted"/>
<feature type="non-terminal residue" evidence="3">
    <location>
        <position position="87"/>
    </location>
</feature>
<dbReference type="InterPro" id="IPR036179">
    <property type="entry name" value="Ig-like_dom_sf"/>
</dbReference>
<dbReference type="SUPFAM" id="SSF48726">
    <property type="entry name" value="Immunoglobulin"/>
    <property type="match status" value="1"/>
</dbReference>
<keyword evidence="4" id="KW-1185">Reference proteome</keyword>
<evidence type="ECO:0000259" key="2">
    <source>
        <dbReference type="SMART" id="SM00409"/>
    </source>
</evidence>
<dbReference type="Gene3D" id="2.60.40.10">
    <property type="entry name" value="Immunoglobulins"/>
    <property type="match status" value="1"/>
</dbReference>
<feature type="domain" description="Immunoglobulin" evidence="2">
    <location>
        <begin position="2"/>
        <end position="79"/>
    </location>
</feature>
<dbReference type="AlphaFoldDB" id="A0A852ERH6"/>
<feature type="region of interest" description="Disordered" evidence="1">
    <location>
        <begin position="25"/>
        <end position="52"/>
    </location>
</feature>
<dbReference type="EMBL" id="WBNN01038557">
    <property type="protein sequence ID" value="NXQ08349.1"/>
    <property type="molecule type" value="Genomic_DNA"/>
</dbReference>
<evidence type="ECO:0000313" key="4">
    <source>
        <dbReference type="Proteomes" id="UP000656497"/>
    </source>
</evidence>
<sequence length="87" mass="9195">QPPVGQVALGDSLLLRSVVAMGTGPWSSSWHREGSGAPLGASPHMELPHVGDNDSSQYWCWISDRDGVDESDPLNVTVLGRAGPSGW</sequence>